<dbReference type="EMBL" id="PDNA01000034">
    <property type="protein sequence ID" value="PGH21509.1"/>
    <property type="molecule type" value="Genomic_DNA"/>
</dbReference>
<gene>
    <name evidence="2" type="ORF">AJ80_03177</name>
</gene>
<keyword evidence="3" id="KW-1185">Reference proteome</keyword>
<feature type="region of interest" description="Disordered" evidence="1">
    <location>
        <begin position="138"/>
        <end position="171"/>
    </location>
</feature>
<dbReference type="STRING" id="1447883.A0A2B7YKC2"/>
<dbReference type="Proteomes" id="UP000224634">
    <property type="component" value="Unassembled WGS sequence"/>
</dbReference>
<evidence type="ECO:0000313" key="2">
    <source>
        <dbReference type="EMBL" id="PGH21509.1"/>
    </source>
</evidence>
<evidence type="ECO:0000256" key="1">
    <source>
        <dbReference type="SAM" id="MobiDB-lite"/>
    </source>
</evidence>
<dbReference type="AlphaFoldDB" id="A0A2B7YKC2"/>
<evidence type="ECO:0008006" key="4">
    <source>
        <dbReference type="Google" id="ProtNLM"/>
    </source>
</evidence>
<sequence length="249" mass="27611">MPTYHRDGYTGVVKVSFADIFKSTKTIREEIAAAAYKREALAARRRSSGGFHTAGTAPPRPPPHPPVQFSVPPPPPIPTQSPARAVHQAPPTPEPTVWTTDDDAQLRQLKAQNITWKGIATAMNRPVHDLKARWGIIRPYNPPPSNAGTSNTNGASRGESDGYQKAKNTRKVSFAEPTVTVEPAKASGSSGQRKLFYLSEKFTLDEVMLLNKIATKYDEEKWLRISSRFFDKTGKRITPQEAKKHVQQE</sequence>
<feature type="compositionally biased region" description="Pro residues" evidence="1">
    <location>
        <begin position="58"/>
        <end position="79"/>
    </location>
</feature>
<evidence type="ECO:0000313" key="3">
    <source>
        <dbReference type="Proteomes" id="UP000224634"/>
    </source>
</evidence>
<feature type="compositionally biased region" description="Polar residues" evidence="1">
    <location>
        <begin position="146"/>
        <end position="155"/>
    </location>
</feature>
<accession>A0A2B7YKC2</accession>
<protein>
    <recommendedName>
        <fullName evidence="4">Myb-like domain-containing protein</fullName>
    </recommendedName>
</protein>
<name>A0A2B7YKC2_POLH7</name>
<comment type="caution">
    <text evidence="2">The sequence shown here is derived from an EMBL/GenBank/DDBJ whole genome shotgun (WGS) entry which is preliminary data.</text>
</comment>
<organism evidence="2 3">
    <name type="scientific">Polytolypa hystricis (strain UAMH7299)</name>
    <dbReference type="NCBI Taxonomy" id="1447883"/>
    <lineage>
        <taxon>Eukaryota</taxon>
        <taxon>Fungi</taxon>
        <taxon>Dikarya</taxon>
        <taxon>Ascomycota</taxon>
        <taxon>Pezizomycotina</taxon>
        <taxon>Eurotiomycetes</taxon>
        <taxon>Eurotiomycetidae</taxon>
        <taxon>Onygenales</taxon>
        <taxon>Onygenales incertae sedis</taxon>
        <taxon>Polytolypa</taxon>
    </lineage>
</organism>
<proteinExistence type="predicted"/>
<feature type="region of interest" description="Disordered" evidence="1">
    <location>
        <begin position="42"/>
        <end position="98"/>
    </location>
</feature>
<dbReference type="OrthoDB" id="5427780at2759"/>
<reference evidence="2 3" key="1">
    <citation type="submission" date="2017-10" db="EMBL/GenBank/DDBJ databases">
        <title>Comparative genomics in systemic dimorphic fungi from Ajellomycetaceae.</title>
        <authorList>
            <person name="Munoz J.F."/>
            <person name="Mcewen J.G."/>
            <person name="Clay O.K."/>
            <person name="Cuomo C.A."/>
        </authorList>
    </citation>
    <scope>NUCLEOTIDE SEQUENCE [LARGE SCALE GENOMIC DNA]</scope>
    <source>
        <strain evidence="2 3">UAMH7299</strain>
    </source>
</reference>